<comment type="caution">
    <text evidence="2">The sequence shown here is derived from an EMBL/GenBank/DDBJ whole genome shotgun (WGS) entry which is preliminary data.</text>
</comment>
<dbReference type="AlphaFoldDB" id="A0AAQ1MC05"/>
<evidence type="ECO:0000313" key="4">
    <source>
        <dbReference type="Proteomes" id="UP000474718"/>
    </source>
</evidence>
<proteinExistence type="predicted"/>
<evidence type="ECO:0000313" key="3">
    <source>
        <dbReference type="Proteomes" id="UP000184089"/>
    </source>
</evidence>
<dbReference type="Pfam" id="PF08922">
    <property type="entry name" value="DUF1905"/>
    <property type="match status" value="1"/>
</dbReference>
<dbReference type="InterPro" id="IPR015018">
    <property type="entry name" value="DUF1905"/>
</dbReference>
<evidence type="ECO:0000313" key="2">
    <source>
        <dbReference type="EMBL" id="SHF81574.1"/>
    </source>
</evidence>
<dbReference type="EMBL" id="WWVX01000007">
    <property type="protein sequence ID" value="MZL70071.1"/>
    <property type="molecule type" value="Genomic_DNA"/>
</dbReference>
<organism evidence="2 3">
    <name type="scientific">Bittarella massiliensis</name>
    <name type="common">ex Durand et al. 2017</name>
    <dbReference type="NCBI Taxonomy" id="1720313"/>
    <lineage>
        <taxon>Bacteria</taxon>
        <taxon>Bacillati</taxon>
        <taxon>Bacillota</taxon>
        <taxon>Clostridia</taxon>
        <taxon>Eubacteriales</taxon>
        <taxon>Oscillospiraceae</taxon>
        <taxon>Bittarella (ex Durand et al. 2017)</taxon>
    </lineage>
</organism>
<evidence type="ECO:0000313" key="1">
    <source>
        <dbReference type="EMBL" id="MZL70071.1"/>
    </source>
</evidence>
<protein>
    <submittedName>
        <fullName evidence="1">DUF1905 domain-containing protein</fullName>
    </submittedName>
</protein>
<name>A0AAQ1MC05_9FIRM</name>
<dbReference type="SUPFAM" id="SSF141694">
    <property type="entry name" value="AF2212/PG0164-like"/>
    <property type="match status" value="1"/>
</dbReference>
<reference evidence="3" key="1">
    <citation type="submission" date="2016-11" db="EMBL/GenBank/DDBJ databases">
        <authorList>
            <person name="Jaros S."/>
            <person name="Januszkiewicz K."/>
            <person name="Wedrychowicz H."/>
        </authorList>
    </citation>
    <scope>NUCLEOTIDE SEQUENCE [LARGE SCALE GENOMIC DNA]</scope>
    <source>
        <strain evidence="3">DSM 4029</strain>
    </source>
</reference>
<dbReference type="Gene3D" id="2.40.30.100">
    <property type="entry name" value="AF2212/PG0164-like"/>
    <property type="match status" value="1"/>
</dbReference>
<dbReference type="InterPro" id="IPR037079">
    <property type="entry name" value="AF2212/PG0164-like_sf"/>
</dbReference>
<reference evidence="1 4" key="3">
    <citation type="journal article" date="2019" name="Nat. Med.">
        <title>A library of human gut bacterial isolates paired with longitudinal multiomics data enables mechanistic microbiome research.</title>
        <authorList>
            <person name="Poyet M."/>
            <person name="Groussin M."/>
            <person name="Gibbons S.M."/>
            <person name="Avila-Pacheco J."/>
            <person name="Jiang X."/>
            <person name="Kearney S.M."/>
            <person name="Perrotta A.R."/>
            <person name="Berdy B."/>
            <person name="Zhao S."/>
            <person name="Lieberman T.D."/>
            <person name="Swanson P.K."/>
            <person name="Smith M."/>
            <person name="Roesemann S."/>
            <person name="Alexander J.E."/>
            <person name="Rich S.A."/>
            <person name="Livny J."/>
            <person name="Vlamakis H."/>
            <person name="Clish C."/>
            <person name="Bullock K."/>
            <person name="Deik A."/>
            <person name="Scott J."/>
            <person name="Pierce K.A."/>
            <person name="Xavier R.J."/>
            <person name="Alm E.J."/>
        </authorList>
    </citation>
    <scope>NUCLEOTIDE SEQUENCE [LARGE SCALE GENOMIC DNA]</scope>
    <source>
        <strain evidence="1 4">BIOML-A2</strain>
    </source>
</reference>
<dbReference type="Proteomes" id="UP000184089">
    <property type="component" value="Unassembled WGS sequence"/>
</dbReference>
<reference evidence="2" key="2">
    <citation type="submission" date="2016-11" db="EMBL/GenBank/DDBJ databases">
        <authorList>
            <person name="Varghese N."/>
            <person name="Submissions S."/>
        </authorList>
    </citation>
    <scope>NUCLEOTIDE SEQUENCE</scope>
    <source>
        <strain evidence="2">DSM 4029</strain>
    </source>
</reference>
<accession>A0AAQ1MC05</accession>
<dbReference type="RefSeq" id="WP_044992226.1">
    <property type="nucleotide sequence ID" value="NZ_FQVY01000001.1"/>
</dbReference>
<dbReference type="EMBL" id="FQVY01000001">
    <property type="protein sequence ID" value="SHF81574.1"/>
    <property type="molecule type" value="Genomic_DNA"/>
</dbReference>
<dbReference type="Proteomes" id="UP000474718">
    <property type="component" value="Unassembled WGS sequence"/>
</dbReference>
<gene>
    <name evidence="1" type="ORF">GT747_09935</name>
    <name evidence="2" type="ORF">SAMN05444424_0781</name>
</gene>
<keyword evidence="4" id="KW-1185">Reference proteome</keyword>
<sequence>MKPPVYRFEAVIQKVEGLDGAYVEIPFDVKAAFGRLRVPVHATFDGYPYQGSLVRMGTPGHILGLRKDIRAAIGKQPGDRVTVALWERIPPERPAK</sequence>